<name>A0A8A4TDI9_SULCO</name>
<dbReference type="SUPFAM" id="SSF52540">
    <property type="entry name" value="P-loop containing nucleoside triphosphate hydrolases"/>
    <property type="match status" value="1"/>
</dbReference>
<evidence type="ECO:0000313" key="2">
    <source>
        <dbReference type="Proteomes" id="UP000663929"/>
    </source>
</evidence>
<dbReference type="RefSeq" id="WP_237377389.1">
    <property type="nucleotide sequence ID" value="NZ_CP071793.1"/>
</dbReference>
<evidence type="ECO:0008006" key="3">
    <source>
        <dbReference type="Google" id="ProtNLM"/>
    </source>
</evidence>
<accession>A0A8A4TDI9</accession>
<reference evidence="1" key="1">
    <citation type="submission" date="2021-03" db="EMBL/GenBank/DDBJ databases">
        <title>Acanthopleuribacteraceae sp. M133.</title>
        <authorList>
            <person name="Wang G."/>
        </authorList>
    </citation>
    <scope>NUCLEOTIDE SEQUENCE</scope>
    <source>
        <strain evidence="1">M133</strain>
    </source>
</reference>
<organism evidence="1 2">
    <name type="scientific">Sulfidibacter corallicola</name>
    <dbReference type="NCBI Taxonomy" id="2818388"/>
    <lineage>
        <taxon>Bacteria</taxon>
        <taxon>Pseudomonadati</taxon>
        <taxon>Acidobacteriota</taxon>
        <taxon>Holophagae</taxon>
        <taxon>Acanthopleuribacterales</taxon>
        <taxon>Acanthopleuribacteraceae</taxon>
        <taxon>Sulfidibacter</taxon>
    </lineage>
</organism>
<protein>
    <recommendedName>
        <fullName evidence="3">ATPase domain-containing protein</fullName>
    </recommendedName>
</protein>
<dbReference type="Gene3D" id="3.40.50.300">
    <property type="entry name" value="P-loop containing nucleotide triphosphate hydrolases"/>
    <property type="match status" value="1"/>
</dbReference>
<evidence type="ECO:0000313" key="1">
    <source>
        <dbReference type="EMBL" id="QTD47723.1"/>
    </source>
</evidence>
<dbReference type="AlphaFoldDB" id="A0A8A4TDI9"/>
<dbReference type="Proteomes" id="UP000663929">
    <property type="component" value="Chromosome"/>
</dbReference>
<gene>
    <name evidence="1" type="ORF">J3U87_19205</name>
</gene>
<dbReference type="InterPro" id="IPR027417">
    <property type="entry name" value="P-loop_NTPase"/>
</dbReference>
<keyword evidence="2" id="KW-1185">Reference proteome</keyword>
<dbReference type="KEGG" id="scor:J3U87_19205"/>
<sequence length="589" mass="67976">MLTLQENQLHYPLKERIGLAALYVQKKAVFSDFTAWIDMIPKELSKSRGLFGRRNSGKTAFVQRLYNRLWTHNGGTVPFYLEIPEMRLWLPNFAEDYYRNFVSQYISFLDRDPSRVSQVMSLDQIREYGERHGYRAMVEDVDHFKAFFPSRRFDQMWRLAISAPHRFSALYGRPVLVMLDEFQNLGRFVYADECKLHNDPSIVDGFHEWCESKSAPMLVTASLRGRQGRVMDSFLEAGCLTKYPWLPCLGEQEGVEAVYRYAQAYEVALTNETALLINGLTRSDPYFIACMFRCVGAADKDLSSPAAVLRWATHQLTHRDAELATGWMVHLDRILGEENHLQIKRLLLFFTQNPGRTFAAEDLREELDLESEPEQIFDMLIHLQHTGLILSTPREFAFEGHADPTLSLVLQERFRDVLDAEGQARDWLVARMDEFVAGREGMGDCLEDLAPSFAALQLAYDMCERERFPLSAYFDGMDHERPIAVARVCWRYLAQKRIGDKRQYDLMVASRDERVLLVEVRRNGKPIGIDQVKHFLARVRFFREAEGKAETLAAILSIAGFEPDALALCRENEVGTASRLNYLRADWSR</sequence>
<proteinExistence type="predicted"/>
<dbReference type="EMBL" id="CP071793">
    <property type="protein sequence ID" value="QTD47723.1"/>
    <property type="molecule type" value="Genomic_DNA"/>
</dbReference>